<organism evidence="1 2">
    <name type="scientific">[Roseibacterium] beibuensis</name>
    <dbReference type="NCBI Taxonomy" id="1193142"/>
    <lineage>
        <taxon>Bacteria</taxon>
        <taxon>Pseudomonadati</taxon>
        <taxon>Pseudomonadota</taxon>
        <taxon>Alphaproteobacteria</taxon>
        <taxon>Rhodobacterales</taxon>
        <taxon>Roseobacteraceae</taxon>
        <taxon>Roseicyclus</taxon>
    </lineage>
</organism>
<protein>
    <submittedName>
        <fullName evidence="1">DUF1289 domain-containing protein</fullName>
    </submittedName>
</protein>
<gene>
    <name evidence="1" type="ORF">GCM10023209_10700</name>
</gene>
<dbReference type="EMBL" id="BAABHW010000001">
    <property type="protein sequence ID" value="GAA5069196.1"/>
    <property type="molecule type" value="Genomic_DNA"/>
</dbReference>
<keyword evidence="2" id="KW-1185">Reference proteome</keyword>
<dbReference type="PANTHER" id="PTHR35175:SF2">
    <property type="entry name" value="DUF1289 DOMAIN-CONTAINING PROTEIN"/>
    <property type="match status" value="1"/>
</dbReference>
<dbReference type="PANTHER" id="PTHR35175">
    <property type="entry name" value="DUF1289 DOMAIN-CONTAINING PROTEIN"/>
    <property type="match status" value="1"/>
</dbReference>
<comment type="caution">
    <text evidence="1">The sequence shown here is derived from an EMBL/GenBank/DDBJ whole genome shotgun (WGS) entry which is preliminary data.</text>
</comment>
<accession>A0ABP9L121</accession>
<reference evidence="2" key="1">
    <citation type="journal article" date="2019" name="Int. J. Syst. Evol. Microbiol.">
        <title>The Global Catalogue of Microorganisms (GCM) 10K type strain sequencing project: providing services to taxonomists for standard genome sequencing and annotation.</title>
        <authorList>
            <consortium name="The Broad Institute Genomics Platform"/>
            <consortium name="The Broad Institute Genome Sequencing Center for Infectious Disease"/>
            <person name="Wu L."/>
            <person name="Ma J."/>
        </authorList>
    </citation>
    <scope>NUCLEOTIDE SEQUENCE [LARGE SCALE GENOMIC DNA]</scope>
    <source>
        <strain evidence="2">JCM 18015</strain>
    </source>
</reference>
<evidence type="ECO:0000313" key="1">
    <source>
        <dbReference type="EMBL" id="GAA5069196.1"/>
    </source>
</evidence>
<dbReference type="Pfam" id="PF21973">
    <property type="entry name" value="DUF6925"/>
    <property type="match status" value="1"/>
</dbReference>
<evidence type="ECO:0000313" key="2">
    <source>
        <dbReference type="Proteomes" id="UP001499910"/>
    </source>
</evidence>
<dbReference type="RefSeq" id="WP_259546247.1">
    <property type="nucleotide sequence ID" value="NZ_BAABHW010000001.1"/>
</dbReference>
<dbReference type="Proteomes" id="UP001499910">
    <property type="component" value="Unassembled WGS sequence"/>
</dbReference>
<sequence length="295" mass="31441">MTLEARRPPTTPCLGVCVFDAAVGRCIGCARTLDEIAEWGRASDAYRESVWAELPGRAAEMGLTVRRLDWQGERLLDEVAARFAAAEGRFAVGVHGAVAEVLRAPDEPFETDRAASVLTVKTPRAALRVKAATYLTAFEIQRPEDAPVIALAVPKGRAGQRGPAELTDLGPDAESLLARDAGGRRFDLGLGRRVARFTLRCSAELSDAIAPQCGTPWPDCLERIGPAVLSASPVRVVEAPCLRAEVDTPMSPPGTTPPEGPHTGLLPAQIAQGRSMPPNLSLPDDYVLSALFYPS</sequence>
<dbReference type="Pfam" id="PF06945">
    <property type="entry name" value="DUF1289"/>
    <property type="match status" value="1"/>
</dbReference>
<dbReference type="InterPro" id="IPR010710">
    <property type="entry name" value="DUF1289"/>
</dbReference>
<name>A0ABP9L121_9RHOB</name>
<dbReference type="InterPro" id="IPR053838">
    <property type="entry name" value="DUF6925"/>
</dbReference>
<proteinExistence type="predicted"/>